<dbReference type="InterPro" id="IPR036388">
    <property type="entry name" value="WH-like_DNA-bd_sf"/>
</dbReference>
<dbReference type="PRINTS" id="PR00038">
    <property type="entry name" value="HTHLUXR"/>
</dbReference>
<evidence type="ECO:0000256" key="3">
    <source>
        <dbReference type="ARBA" id="ARBA00023163"/>
    </source>
</evidence>
<proteinExistence type="predicted"/>
<evidence type="ECO:0000259" key="4">
    <source>
        <dbReference type="PROSITE" id="PS50043"/>
    </source>
</evidence>
<feature type="domain" description="HTH luxR-type" evidence="4">
    <location>
        <begin position="53"/>
        <end position="118"/>
    </location>
</feature>
<keyword evidence="6" id="KW-1185">Reference proteome</keyword>
<dbReference type="PANTHER" id="PTHR44688">
    <property type="entry name" value="DNA-BINDING TRANSCRIPTIONAL ACTIVATOR DEVR_DOSR"/>
    <property type="match status" value="1"/>
</dbReference>
<dbReference type="PROSITE" id="PS50043">
    <property type="entry name" value="HTH_LUXR_2"/>
    <property type="match status" value="1"/>
</dbReference>
<keyword evidence="3" id="KW-0804">Transcription</keyword>
<accession>A0A2C9D4M7</accession>
<dbReference type="KEGG" id="hdi:HDIA_1746"/>
<evidence type="ECO:0000313" key="5">
    <source>
        <dbReference type="EMBL" id="SON55287.1"/>
    </source>
</evidence>
<gene>
    <name evidence="5" type="ORF">HDIA_1746</name>
</gene>
<dbReference type="Gene3D" id="1.10.10.10">
    <property type="entry name" value="Winged helix-like DNA-binding domain superfamily/Winged helix DNA-binding domain"/>
    <property type="match status" value="1"/>
</dbReference>
<dbReference type="InterPro" id="IPR000792">
    <property type="entry name" value="Tscrpt_reg_LuxR_C"/>
</dbReference>
<dbReference type="PANTHER" id="PTHR44688:SF16">
    <property type="entry name" value="DNA-BINDING TRANSCRIPTIONAL ACTIVATOR DEVR_DOSR"/>
    <property type="match status" value="1"/>
</dbReference>
<keyword evidence="1" id="KW-0805">Transcription regulation</keyword>
<dbReference type="EMBL" id="LT960614">
    <property type="protein sequence ID" value="SON55287.1"/>
    <property type="molecule type" value="Genomic_DNA"/>
</dbReference>
<dbReference type="GO" id="GO:0006355">
    <property type="term" value="P:regulation of DNA-templated transcription"/>
    <property type="evidence" value="ECO:0007669"/>
    <property type="project" value="InterPro"/>
</dbReference>
<evidence type="ECO:0000313" key="6">
    <source>
        <dbReference type="Proteomes" id="UP000223606"/>
    </source>
</evidence>
<dbReference type="GO" id="GO:0003677">
    <property type="term" value="F:DNA binding"/>
    <property type="evidence" value="ECO:0007669"/>
    <property type="project" value="UniProtKB-KW"/>
</dbReference>
<evidence type="ECO:0000256" key="2">
    <source>
        <dbReference type="ARBA" id="ARBA00023125"/>
    </source>
</evidence>
<dbReference type="OrthoDB" id="9810375at2"/>
<organism evidence="5 6">
    <name type="scientific">Hartmannibacter diazotrophicus</name>
    <dbReference type="NCBI Taxonomy" id="1482074"/>
    <lineage>
        <taxon>Bacteria</taxon>
        <taxon>Pseudomonadati</taxon>
        <taxon>Pseudomonadota</taxon>
        <taxon>Alphaproteobacteria</taxon>
        <taxon>Hyphomicrobiales</taxon>
        <taxon>Pleomorphomonadaceae</taxon>
        <taxon>Hartmannibacter</taxon>
    </lineage>
</organism>
<dbReference type="AlphaFoldDB" id="A0A2C9D4M7"/>
<dbReference type="SUPFAM" id="SSF46894">
    <property type="entry name" value="C-terminal effector domain of the bipartite response regulators"/>
    <property type="match status" value="1"/>
</dbReference>
<reference evidence="6" key="1">
    <citation type="submission" date="2017-09" db="EMBL/GenBank/DDBJ databases">
        <title>Genome sequence of Nannocystis excedens DSM 71.</title>
        <authorList>
            <person name="Blom J."/>
        </authorList>
    </citation>
    <scope>NUCLEOTIDE SEQUENCE [LARGE SCALE GENOMIC DNA]</scope>
    <source>
        <strain evidence="6">type strain: E19</strain>
    </source>
</reference>
<dbReference type="Proteomes" id="UP000223606">
    <property type="component" value="Chromosome 1"/>
</dbReference>
<evidence type="ECO:0000256" key="1">
    <source>
        <dbReference type="ARBA" id="ARBA00023015"/>
    </source>
</evidence>
<dbReference type="SMART" id="SM00421">
    <property type="entry name" value="HTH_LUXR"/>
    <property type="match status" value="1"/>
</dbReference>
<sequence>MTEMAIVNIDTSEPTRWEMPATRTSAPSVAKRSREVERGEVLDDLLRLGEDDVEECLASLTTMQRLVLQHLACGYLNKQIAYRCGISLATTKSHISQVIHKMRSHCRTEAAVKYALHMQRQAHTADLERCAKTGACGRLSEDVAM</sequence>
<dbReference type="Pfam" id="PF00196">
    <property type="entry name" value="GerE"/>
    <property type="match status" value="1"/>
</dbReference>
<keyword evidence="2" id="KW-0238">DNA-binding</keyword>
<protein>
    <submittedName>
        <fullName evidence="5">Transcriptional regulator NarL</fullName>
    </submittedName>
</protein>
<name>A0A2C9D4M7_9HYPH</name>
<dbReference type="InterPro" id="IPR016032">
    <property type="entry name" value="Sig_transdc_resp-reg_C-effctor"/>
</dbReference>
<dbReference type="RefSeq" id="WP_157775437.1">
    <property type="nucleotide sequence ID" value="NZ_LT960614.1"/>
</dbReference>